<dbReference type="InterPro" id="IPR008271">
    <property type="entry name" value="Ser/Thr_kinase_AS"/>
</dbReference>
<dbReference type="Gene3D" id="1.10.3210.10">
    <property type="entry name" value="Hypothetical protein af1432"/>
    <property type="match status" value="1"/>
</dbReference>
<dbReference type="PROSITE" id="PS50110">
    <property type="entry name" value="RESPONSE_REGULATORY"/>
    <property type="match status" value="1"/>
</dbReference>
<dbReference type="PANTHER" id="PTHR43289:SF6">
    <property type="entry name" value="SERINE_THREONINE-PROTEIN KINASE NEKL-3"/>
    <property type="match status" value="1"/>
</dbReference>
<dbReference type="Gene3D" id="3.30.300.160">
    <property type="entry name" value="Type II secretion system, protein E, N-terminal domain"/>
    <property type="match status" value="1"/>
</dbReference>
<dbReference type="PROSITE" id="PS00107">
    <property type="entry name" value="PROTEIN_KINASE_ATP"/>
    <property type="match status" value="1"/>
</dbReference>
<dbReference type="PROSITE" id="PS50011">
    <property type="entry name" value="PROTEIN_KINASE_DOM"/>
    <property type="match status" value="1"/>
</dbReference>
<evidence type="ECO:0000313" key="9">
    <source>
        <dbReference type="EMBL" id="MFC1851190.1"/>
    </source>
</evidence>
<gene>
    <name evidence="9" type="ORF">ACFL27_13425</name>
</gene>
<dbReference type="InterPro" id="IPR007831">
    <property type="entry name" value="T2SS_GspE_N"/>
</dbReference>
<dbReference type="Pfam" id="PF00072">
    <property type="entry name" value="Response_reg"/>
    <property type="match status" value="1"/>
</dbReference>
<reference evidence="9 10" key="1">
    <citation type="submission" date="2024-09" db="EMBL/GenBank/DDBJ databases">
        <title>Laminarin stimulates single cell rates of sulfate reduction while oxygen inhibits transcriptomic activity in coastal marine sediment.</title>
        <authorList>
            <person name="Lindsay M."/>
            <person name="Orcutt B."/>
            <person name="Emerson D."/>
            <person name="Stepanauskas R."/>
            <person name="D'Angelo T."/>
        </authorList>
    </citation>
    <scope>NUCLEOTIDE SEQUENCE [LARGE SCALE GENOMIC DNA]</scope>
    <source>
        <strain evidence="9">SAG AM-311-K15</strain>
    </source>
</reference>
<evidence type="ECO:0000256" key="6">
    <source>
        <dbReference type="PROSITE-ProRule" id="PRU10141"/>
    </source>
</evidence>
<proteinExistence type="predicted"/>
<keyword evidence="2 6" id="KW-0547">Nucleotide-binding</keyword>
<dbReference type="GO" id="GO:0016301">
    <property type="term" value="F:kinase activity"/>
    <property type="evidence" value="ECO:0007669"/>
    <property type="project" value="UniProtKB-KW"/>
</dbReference>
<keyword evidence="10" id="KW-1185">Reference proteome</keyword>
<keyword evidence="3 9" id="KW-0418">Kinase</keyword>
<dbReference type="InterPro" id="IPR011009">
    <property type="entry name" value="Kinase-like_dom_sf"/>
</dbReference>
<evidence type="ECO:0000256" key="1">
    <source>
        <dbReference type="ARBA" id="ARBA00022679"/>
    </source>
</evidence>
<dbReference type="PROSITE" id="PS00108">
    <property type="entry name" value="PROTEIN_KINASE_ST"/>
    <property type="match status" value="1"/>
</dbReference>
<keyword evidence="4 6" id="KW-0067">ATP-binding</keyword>
<dbReference type="CDD" id="cd14014">
    <property type="entry name" value="STKc_PknB_like"/>
    <property type="match status" value="1"/>
</dbReference>
<organism evidence="9 10">
    <name type="scientific">candidate division CSSED10-310 bacterium</name>
    <dbReference type="NCBI Taxonomy" id="2855610"/>
    <lineage>
        <taxon>Bacteria</taxon>
        <taxon>Bacteria division CSSED10-310</taxon>
    </lineage>
</organism>
<dbReference type="InterPro" id="IPR037257">
    <property type="entry name" value="T2SS_E_N_sf"/>
</dbReference>
<protein>
    <submittedName>
        <fullName evidence="9">Protein kinase</fullName>
    </submittedName>
</protein>
<evidence type="ECO:0000256" key="2">
    <source>
        <dbReference type="ARBA" id="ARBA00022741"/>
    </source>
</evidence>
<feature type="binding site" evidence="6">
    <location>
        <position position="611"/>
    </location>
    <ligand>
        <name>ATP</name>
        <dbReference type="ChEBI" id="CHEBI:30616"/>
    </ligand>
</feature>
<dbReference type="Gene3D" id="3.30.200.20">
    <property type="entry name" value="Phosphorylase Kinase, domain 1"/>
    <property type="match status" value="1"/>
</dbReference>
<dbReference type="InterPro" id="IPR011006">
    <property type="entry name" value="CheY-like_superfamily"/>
</dbReference>
<evidence type="ECO:0000259" key="8">
    <source>
        <dbReference type="PROSITE" id="PS50110"/>
    </source>
</evidence>
<dbReference type="Proteomes" id="UP001594351">
    <property type="component" value="Unassembled WGS sequence"/>
</dbReference>
<feature type="domain" description="Response regulatory" evidence="8">
    <location>
        <begin position="417"/>
        <end position="533"/>
    </location>
</feature>
<evidence type="ECO:0000313" key="10">
    <source>
        <dbReference type="Proteomes" id="UP001594351"/>
    </source>
</evidence>
<dbReference type="SUPFAM" id="SSF160246">
    <property type="entry name" value="EspE N-terminal domain-like"/>
    <property type="match status" value="1"/>
</dbReference>
<dbReference type="Pfam" id="PF05157">
    <property type="entry name" value="MshEN"/>
    <property type="match status" value="1"/>
</dbReference>
<evidence type="ECO:0000256" key="4">
    <source>
        <dbReference type="ARBA" id="ARBA00022840"/>
    </source>
</evidence>
<comment type="caution">
    <text evidence="5">Lacks conserved residue(s) required for the propagation of feature annotation.</text>
</comment>
<accession>A0ABV6YYC1</accession>
<dbReference type="PANTHER" id="PTHR43289">
    <property type="entry name" value="MITOGEN-ACTIVATED PROTEIN KINASE KINASE KINASE 20-RELATED"/>
    <property type="match status" value="1"/>
</dbReference>
<comment type="caution">
    <text evidence="9">The sequence shown here is derived from an EMBL/GenBank/DDBJ whole genome shotgun (WGS) entry which is preliminary data.</text>
</comment>
<dbReference type="InterPro" id="IPR017441">
    <property type="entry name" value="Protein_kinase_ATP_BS"/>
</dbReference>
<evidence type="ECO:0000256" key="5">
    <source>
        <dbReference type="PROSITE-ProRule" id="PRU00169"/>
    </source>
</evidence>
<dbReference type="InterPro" id="IPR001789">
    <property type="entry name" value="Sig_transdc_resp-reg_receiver"/>
</dbReference>
<dbReference type="EMBL" id="JBHPBY010000162">
    <property type="protein sequence ID" value="MFC1851190.1"/>
    <property type="molecule type" value="Genomic_DNA"/>
</dbReference>
<name>A0ABV6YYC1_UNCC1</name>
<sequence length="838" mass="95709">MAKKITREQLLNYKVPKELLQLFSPHTLQKYQAFPFARRKDNSLLALAVTDPTDEKTKRIFKVMGRVKNVRAYPATAEDINYLIQKWYPSESVKLAPPTELGRSQGDDPFSDLRDMIEAPQMQDEEIHERTELDKPRASYRLLLIDDDQIRGRSACQLLEKENFNVDLSTSEGAWHKISMSGSYDITLIRHGVNIDRYELEKQLRSTNSRMKIYYLNSYSRDWLLEIKDIQYKDAYFNLLDFFITFLEERGPLEQGVSRKICRYTEKVAAASKLEAEDIEKIKLATYFHLFEELMRVTETPASETSNVLQAQMSGGFLKVIKAPLEIEEILDQISLNYDGGENPEVAAREDLNFGARIIRLVIDFMNRLQSSENEEVLMIEFRSHAGTVYDPLIMETFFNILTEEKDVVRPAALDKKILIIDPDPKLSQLIKLRLINEGFQVERAADGKEALQKISNKLPDLILSEVLLPKLDGFSLCTMLKREEATQRIPLVFLSHQKESHYIHKGLNLGALDYLTKPVDFDILATKIRRLMQVAMSMIPQTEVPVGADLARSSYADSMVDSFQSVSVMGFEQGALLGKRYEIITKIGEGGMGAVFKARDRALDETVALKLLKEELVKNQVMLDRFKYEIKLARKISHPNVIRIHDFGELDNVYFISMEFCEGTALKDKMGIENVLPIQRTINYFGQILAAMAAAHGEGIIHRDLKPGNIMVTPKDVLKILDFGLAKVTDIKGFTLTGEIFGTPLYMSPEQAQGHKVDPRTDIYSLGVILYEMLTGVSPFYDESVTAILLKHIRDEPVPPRKINPSIPESLERMVLKSLRKDRNQRFQSVEEMLTQL</sequence>
<evidence type="ECO:0000256" key="3">
    <source>
        <dbReference type="ARBA" id="ARBA00022777"/>
    </source>
</evidence>
<dbReference type="InterPro" id="IPR000719">
    <property type="entry name" value="Prot_kinase_dom"/>
</dbReference>
<dbReference type="CDD" id="cd17574">
    <property type="entry name" value="REC_OmpR"/>
    <property type="match status" value="1"/>
</dbReference>
<evidence type="ECO:0000259" key="7">
    <source>
        <dbReference type="PROSITE" id="PS50011"/>
    </source>
</evidence>
<feature type="domain" description="Protein kinase" evidence="7">
    <location>
        <begin position="582"/>
        <end position="838"/>
    </location>
</feature>
<dbReference type="SUPFAM" id="SSF56112">
    <property type="entry name" value="Protein kinase-like (PK-like)"/>
    <property type="match status" value="1"/>
</dbReference>
<dbReference type="Gene3D" id="1.10.510.10">
    <property type="entry name" value="Transferase(Phosphotransferase) domain 1"/>
    <property type="match status" value="1"/>
</dbReference>
<dbReference type="Pfam" id="PF00069">
    <property type="entry name" value="Pkinase"/>
    <property type="match status" value="1"/>
</dbReference>
<dbReference type="SMART" id="SM00220">
    <property type="entry name" value="S_TKc"/>
    <property type="match status" value="1"/>
</dbReference>
<dbReference type="SMART" id="SM00448">
    <property type="entry name" value="REC"/>
    <property type="match status" value="1"/>
</dbReference>
<keyword evidence="1" id="KW-0808">Transferase</keyword>
<dbReference type="SUPFAM" id="SSF52172">
    <property type="entry name" value="CheY-like"/>
    <property type="match status" value="2"/>
</dbReference>
<dbReference type="Gene3D" id="3.40.50.2300">
    <property type="match status" value="1"/>
</dbReference>